<dbReference type="InterPro" id="IPR008030">
    <property type="entry name" value="NmrA-like"/>
</dbReference>
<dbReference type="Proteomes" id="UP000717328">
    <property type="component" value="Unassembled WGS sequence"/>
</dbReference>
<keyword evidence="1" id="KW-0472">Membrane</keyword>
<dbReference type="OrthoDB" id="10262413at2759"/>
<reference evidence="3" key="1">
    <citation type="submission" date="2021-02" db="EMBL/GenBank/DDBJ databases">
        <authorList>
            <person name="Nieuwenhuis M."/>
            <person name="Van De Peppel L.J.J."/>
        </authorList>
    </citation>
    <scope>NUCLEOTIDE SEQUENCE</scope>
    <source>
        <strain evidence="3">D49</strain>
    </source>
</reference>
<feature type="transmembrane region" description="Helical" evidence="1">
    <location>
        <begin position="6"/>
        <end position="25"/>
    </location>
</feature>
<evidence type="ECO:0000256" key="1">
    <source>
        <dbReference type="SAM" id="Phobius"/>
    </source>
</evidence>
<dbReference type="InterPro" id="IPR036291">
    <property type="entry name" value="NAD(P)-bd_dom_sf"/>
</dbReference>
<dbReference type="GO" id="GO:0004029">
    <property type="term" value="F:aldehyde dehydrogenase (NAD+) activity"/>
    <property type="evidence" value="ECO:0007669"/>
    <property type="project" value="TreeGrafter"/>
</dbReference>
<keyword evidence="1" id="KW-0812">Transmembrane</keyword>
<reference evidence="3" key="2">
    <citation type="submission" date="2021-10" db="EMBL/GenBank/DDBJ databases">
        <title>Phylogenomics reveals ancestral predisposition of the termite-cultivated fungus Termitomyces towards a domesticated lifestyle.</title>
        <authorList>
            <person name="Auxier B."/>
            <person name="Grum-Grzhimaylo A."/>
            <person name="Cardenas M.E."/>
            <person name="Lodge J.D."/>
            <person name="Laessoe T."/>
            <person name="Pedersen O."/>
            <person name="Smith M.E."/>
            <person name="Kuyper T.W."/>
            <person name="Franco-Molano E.A."/>
            <person name="Baroni T.J."/>
            <person name="Aanen D.K."/>
        </authorList>
    </citation>
    <scope>NUCLEOTIDE SEQUENCE</scope>
    <source>
        <strain evidence="3">D49</strain>
    </source>
</reference>
<dbReference type="Gene3D" id="3.40.50.720">
    <property type="entry name" value="NAD(P)-binding Rossmann-like Domain"/>
    <property type="match status" value="1"/>
</dbReference>
<sequence>MTAKTNIFITGVTGYIGGTILLRFLNRPDFDSLHITSLVRSAEKAEKLNNLGITVSVGSLEDFALLEKLASEADVVIHTADADDLEAVGAILKGLEKRYSVTGKVTQFIHTSGTGVLADTNPSSGITAETIWDDANPDQIESLPPTQIHRKVDLAVIDADKHGYVRTYIILPSLIYGIASGKLVELGLQNPNSMQVPLLVSASLARGQGGVIGEGKNIWPNVHIDDIADLYLALYDSILTNTETGHGREGIYFGENGEHTLLEVCEEISKVLFDMGRGQKPEPTLFSQEERVNYFCVRALKRAF</sequence>
<name>A0A9P7GJY8_9AGAR</name>
<dbReference type="Pfam" id="PF05368">
    <property type="entry name" value="NmrA"/>
    <property type="match status" value="1"/>
</dbReference>
<dbReference type="PANTHER" id="PTHR48079:SF6">
    <property type="entry name" value="NAD(P)-BINDING DOMAIN-CONTAINING PROTEIN-RELATED"/>
    <property type="match status" value="1"/>
</dbReference>
<dbReference type="EMBL" id="JABCKI010000170">
    <property type="protein sequence ID" value="KAG5652022.1"/>
    <property type="molecule type" value="Genomic_DNA"/>
</dbReference>
<dbReference type="InterPro" id="IPR051783">
    <property type="entry name" value="NAD(P)-dependent_oxidoreduct"/>
</dbReference>
<dbReference type="SUPFAM" id="SSF51735">
    <property type="entry name" value="NAD(P)-binding Rossmann-fold domains"/>
    <property type="match status" value="1"/>
</dbReference>
<dbReference type="AlphaFoldDB" id="A0A9P7GJY8"/>
<evidence type="ECO:0000313" key="3">
    <source>
        <dbReference type="EMBL" id="KAG5652022.1"/>
    </source>
</evidence>
<keyword evidence="4" id="KW-1185">Reference proteome</keyword>
<evidence type="ECO:0000313" key="4">
    <source>
        <dbReference type="Proteomes" id="UP000717328"/>
    </source>
</evidence>
<comment type="caution">
    <text evidence="3">The sequence shown here is derived from an EMBL/GenBank/DDBJ whole genome shotgun (WGS) entry which is preliminary data.</text>
</comment>
<keyword evidence="1" id="KW-1133">Transmembrane helix</keyword>
<accession>A0A9P7GJY8</accession>
<dbReference type="PANTHER" id="PTHR48079">
    <property type="entry name" value="PROTEIN YEEZ"/>
    <property type="match status" value="1"/>
</dbReference>
<dbReference type="GO" id="GO:0005737">
    <property type="term" value="C:cytoplasm"/>
    <property type="evidence" value="ECO:0007669"/>
    <property type="project" value="TreeGrafter"/>
</dbReference>
<protein>
    <recommendedName>
        <fullName evidence="2">NmrA-like domain-containing protein</fullName>
    </recommendedName>
</protein>
<organism evidence="3 4">
    <name type="scientific">Sphagnurus paluster</name>
    <dbReference type="NCBI Taxonomy" id="117069"/>
    <lineage>
        <taxon>Eukaryota</taxon>
        <taxon>Fungi</taxon>
        <taxon>Dikarya</taxon>
        <taxon>Basidiomycota</taxon>
        <taxon>Agaricomycotina</taxon>
        <taxon>Agaricomycetes</taxon>
        <taxon>Agaricomycetidae</taxon>
        <taxon>Agaricales</taxon>
        <taxon>Tricholomatineae</taxon>
        <taxon>Lyophyllaceae</taxon>
        <taxon>Sphagnurus</taxon>
    </lineage>
</organism>
<feature type="domain" description="NmrA-like" evidence="2">
    <location>
        <begin position="4"/>
        <end position="81"/>
    </location>
</feature>
<proteinExistence type="predicted"/>
<gene>
    <name evidence="3" type="ORF">H0H81_006575</name>
</gene>
<evidence type="ECO:0000259" key="2">
    <source>
        <dbReference type="Pfam" id="PF05368"/>
    </source>
</evidence>